<comment type="caution">
    <text evidence="12">The sequence shown here is derived from an EMBL/GenBank/DDBJ whole genome shotgun (WGS) entry which is preliminary data.</text>
</comment>
<feature type="domain" description="Flagellar hook-associated protein FlgK helical" evidence="10">
    <location>
        <begin position="93"/>
        <end position="332"/>
    </location>
</feature>
<keyword evidence="5" id="KW-0964">Secreted</keyword>
<gene>
    <name evidence="12" type="primary">flgK</name>
    <name evidence="12" type="ORF">BG57_25145</name>
    <name evidence="11" type="ORF">GCM10010985_47130</name>
</gene>
<evidence type="ECO:0000313" key="14">
    <source>
        <dbReference type="Proteomes" id="UP000597138"/>
    </source>
</evidence>
<evidence type="ECO:0000256" key="4">
    <source>
        <dbReference type="ARBA" id="ARBA00016244"/>
    </source>
</evidence>
<dbReference type="PANTHER" id="PTHR30033:SF1">
    <property type="entry name" value="FLAGELLAR HOOK-ASSOCIATED PROTEIN 1"/>
    <property type="match status" value="1"/>
</dbReference>
<accession>A0A069P7K9</accession>
<keyword evidence="12" id="KW-0282">Flagellum</keyword>
<dbReference type="InterPro" id="IPR053927">
    <property type="entry name" value="FlgK_helical"/>
</dbReference>
<sequence length="647" mass="65893">MSNNLFNIGLSGLNAAQWGLTTTGQNISNAATPGYTLEKVAYQESSGQYTGSGYLGSGVQTAAVTRQYSQYLTTQVNNTQSSSSAANTYYTMISQLNNLVGDPTEGIAAGITNYFSGLQSVANAASSSASRQSLVSSAQTLANQLTSAGEQYDQLRQSVNTQLTSAVSSINSYAQQIADLNKQINIAGASGQQPNQLLDQRDQAVSSLSSMIGVQVVQQDGNYNVFIGNGQPLVVGNTQYGLQTVASPSDPSELTVAFKSRDGSTPTAAQTQYIDDSALTGGVVGGLISFRNETLDPAQAQLGAIATSFAAQLNGQNALGLDLNGKPGGALFSTGDPVIYADARNKGTGSVSVSFADPTQPTTSDYDVTFDGTDYQVTDSASGKALGSFSAADGGGTVAGLKITVSGTMQKGDSFSIQPTRAALDNFALATTSAGAIAAASPAVSSASTSNTGTAAITSATAAAGYTMPTGSGITLTYDSAASGFTSNVDVTVNGTTYAANSTIPYDSSKGLTVTSNGISATISGKPADNDAFTIAPNKGGTSDGSNALAMAKLVSAKSLDGGSETLTNSYAAYVNTIGNQTNQLKATSSSQTALLNQATTAQQSVQGVNLNEEAANLIQYQQLYQANSKVIQTASSLFQTLLGIFN</sequence>
<dbReference type="eggNOG" id="COG1749">
    <property type="taxonomic scope" value="Bacteria"/>
</dbReference>
<dbReference type="GO" id="GO:0005576">
    <property type="term" value="C:extracellular region"/>
    <property type="evidence" value="ECO:0007669"/>
    <property type="project" value="UniProtKB-SubCell"/>
</dbReference>
<dbReference type="Proteomes" id="UP000597138">
    <property type="component" value="Unassembled WGS sequence"/>
</dbReference>
<evidence type="ECO:0000313" key="13">
    <source>
        <dbReference type="Proteomes" id="UP000027439"/>
    </source>
</evidence>
<evidence type="ECO:0000259" key="10">
    <source>
        <dbReference type="Pfam" id="PF22638"/>
    </source>
</evidence>
<protein>
    <recommendedName>
        <fullName evidence="4">Flagellar hook-associated protein 1</fullName>
    </recommendedName>
</protein>
<dbReference type="STRING" id="1071679.BG57_25145"/>
<dbReference type="RefSeq" id="WP_035962217.1">
    <property type="nucleotide sequence ID" value="NZ_BMEG01000009.1"/>
</dbReference>
<dbReference type="Proteomes" id="UP000027439">
    <property type="component" value="Unassembled WGS sequence"/>
</dbReference>
<feature type="domain" description="Flagellar hook-associated protein 1 D2-like" evidence="8">
    <location>
        <begin position="341"/>
        <end position="419"/>
    </location>
</feature>
<evidence type="ECO:0000313" key="12">
    <source>
        <dbReference type="EMBL" id="KDR35879.1"/>
    </source>
</evidence>
<dbReference type="OrthoDB" id="9802553at2"/>
<evidence type="ECO:0000259" key="8">
    <source>
        <dbReference type="Pfam" id="PF21158"/>
    </source>
</evidence>
<keyword evidence="12" id="KW-0969">Cilium</keyword>
<evidence type="ECO:0000256" key="2">
    <source>
        <dbReference type="ARBA" id="ARBA00004613"/>
    </source>
</evidence>
<keyword evidence="6" id="KW-0975">Bacterial flagellum</keyword>
<evidence type="ECO:0000313" key="11">
    <source>
        <dbReference type="EMBL" id="GGD87104.1"/>
    </source>
</evidence>
<dbReference type="AlphaFoldDB" id="A0A069P7K9"/>
<comment type="similarity">
    <text evidence="3">Belongs to the flagella basal body rod proteins family.</text>
</comment>
<evidence type="ECO:0000256" key="5">
    <source>
        <dbReference type="ARBA" id="ARBA00022525"/>
    </source>
</evidence>
<dbReference type="Pfam" id="PF21158">
    <property type="entry name" value="flgK_1st_1"/>
    <property type="match status" value="1"/>
</dbReference>
<evidence type="ECO:0000256" key="6">
    <source>
        <dbReference type="ARBA" id="ARBA00023143"/>
    </source>
</evidence>
<evidence type="ECO:0000259" key="9">
    <source>
        <dbReference type="Pfam" id="PF21159"/>
    </source>
</evidence>
<dbReference type="InterPro" id="IPR010930">
    <property type="entry name" value="Flg_bb/hook_C_dom"/>
</dbReference>
<keyword evidence="12" id="KW-0966">Cell projection</keyword>
<reference evidence="11" key="1">
    <citation type="journal article" date="2014" name="Int. J. Syst. Evol. Microbiol.">
        <title>Complete genome of a new Firmicutes species belonging to the dominant human colonic microbiota ('Ruminococcus bicirculans') reveals two chromosomes and a selective capacity to utilize plant glucans.</title>
        <authorList>
            <consortium name="NISC Comparative Sequencing Program"/>
            <person name="Wegmann U."/>
            <person name="Louis P."/>
            <person name="Goesmann A."/>
            <person name="Henrissat B."/>
            <person name="Duncan S.H."/>
            <person name="Flint H.J."/>
        </authorList>
    </citation>
    <scope>NUCLEOTIDE SEQUENCE</scope>
    <source>
        <strain evidence="11">CGMCC 1.11013</strain>
    </source>
</reference>
<dbReference type="SUPFAM" id="SSF64518">
    <property type="entry name" value="Phase 1 flagellin"/>
    <property type="match status" value="2"/>
</dbReference>
<dbReference type="GO" id="GO:0005198">
    <property type="term" value="F:structural molecule activity"/>
    <property type="evidence" value="ECO:0007669"/>
    <property type="project" value="InterPro"/>
</dbReference>
<keyword evidence="14" id="KW-1185">Reference proteome</keyword>
<dbReference type="InterPro" id="IPR049474">
    <property type="entry name" value="FlgK_D3"/>
</dbReference>
<dbReference type="InterPro" id="IPR002371">
    <property type="entry name" value="FlgK"/>
</dbReference>
<dbReference type="PANTHER" id="PTHR30033">
    <property type="entry name" value="FLAGELLAR HOOK-ASSOCIATED PROTEIN 1"/>
    <property type="match status" value="1"/>
</dbReference>
<dbReference type="Pfam" id="PF06429">
    <property type="entry name" value="Flg_bbr_C"/>
    <property type="match status" value="1"/>
</dbReference>
<dbReference type="Pfam" id="PF22638">
    <property type="entry name" value="FlgK_D1"/>
    <property type="match status" value="1"/>
</dbReference>
<reference evidence="12 13" key="2">
    <citation type="submission" date="2014-03" db="EMBL/GenBank/DDBJ databases">
        <title>Draft Genome Sequences of Four Burkholderia Strains.</title>
        <authorList>
            <person name="Liu X.Y."/>
            <person name="Li C.X."/>
            <person name="Xu J.H."/>
        </authorList>
    </citation>
    <scope>NUCLEOTIDE SEQUENCE [LARGE SCALE GENOMIC DNA]</scope>
    <source>
        <strain evidence="12 13">R27</strain>
    </source>
</reference>
<dbReference type="NCBIfam" id="TIGR02492">
    <property type="entry name" value="flgK_ends"/>
    <property type="match status" value="1"/>
</dbReference>
<feature type="domain" description="Flagellar basal-body/hook protein C-terminal" evidence="7">
    <location>
        <begin position="608"/>
        <end position="644"/>
    </location>
</feature>
<organism evidence="12 13">
    <name type="scientific">Caballeronia grimmiae</name>
    <dbReference type="NCBI Taxonomy" id="1071679"/>
    <lineage>
        <taxon>Bacteria</taxon>
        <taxon>Pseudomonadati</taxon>
        <taxon>Pseudomonadota</taxon>
        <taxon>Betaproteobacteria</taxon>
        <taxon>Burkholderiales</taxon>
        <taxon>Burkholderiaceae</taxon>
        <taxon>Caballeronia</taxon>
    </lineage>
</organism>
<dbReference type="PRINTS" id="PR01005">
    <property type="entry name" value="FLGHOOKAP1"/>
</dbReference>
<proteinExistence type="inferred from homology"/>
<evidence type="ECO:0000256" key="3">
    <source>
        <dbReference type="ARBA" id="ARBA00009677"/>
    </source>
</evidence>
<name>A0A069P7K9_9BURK</name>
<dbReference type="GO" id="GO:0009424">
    <property type="term" value="C:bacterial-type flagellum hook"/>
    <property type="evidence" value="ECO:0007669"/>
    <property type="project" value="InterPro"/>
</dbReference>
<dbReference type="EMBL" id="JFHE01000005">
    <property type="protein sequence ID" value="KDR35879.1"/>
    <property type="molecule type" value="Genomic_DNA"/>
</dbReference>
<dbReference type="EMBL" id="BMEG01000009">
    <property type="protein sequence ID" value="GGD87104.1"/>
    <property type="molecule type" value="Genomic_DNA"/>
</dbReference>
<dbReference type="InterPro" id="IPR049119">
    <property type="entry name" value="FlgK_D2-like"/>
</dbReference>
<feature type="domain" description="Flagellar hook-associated protein 1 D3" evidence="9">
    <location>
        <begin position="442"/>
        <end position="537"/>
    </location>
</feature>
<evidence type="ECO:0000256" key="1">
    <source>
        <dbReference type="ARBA" id="ARBA00004365"/>
    </source>
</evidence>
<dbReference type="GO" id="GO:0044780">
    <property type="term" value="P:bacterial-type flagellum assembly"/>
    <property type="evidence" value="ECO:0007669"/>
    <property type="project" value="InterPro"/>
</dbReference>
<reference evidence="11" key="4">
    <citation type="submission" date="2024-05" db="EMBL/GenBank/DDBJ databases">
        <authorList>
            <person name="Sun Q."/>
            <person name="Zhou Y."/>
        </authorList>
    </citation>
    <scope>NUCLEOTIDE SEQUENCE</scope>
    <source>
        <strain evidence="11">CGMCC 1.11013</strain>
    </source>
</reference>
<comment type="subcellular location">
    <subcellularLocation>
        <location evidence="1">Bacterial flagellum</location>
    </subcellularLocation>
    <subcellularLocation>
        <location evidence="2">Secreted</location>
    </subcellularLocation>
</comment>
<dbReference type="eggNOG" id="COG1256">
    <property type="taxonomic scope" value="Bacteria"/>
</dbReference>
<evidence type="ECO:0000259" key="7">
    <source>
        <dbReference type="Pfam" id="PF06429"/>
    </source>
</evidence>
<dbReference type="Pfam" id="PF21159">
    <property type="entry name" value="FlgK_2nd"/>
    <property type="match status" value="1"/>
</dbReference>
<reference evidence="14" key="3">
    <citation type="journal article" date="2019" name="Int. J. Syst. Evol. Microbiol.">
        <title>The Global Catalogue of Microorganisms (GCM) 10K type strain sequencing project: providing services to taxonomists for standard genome sequencing and annotation.</title>
        <authorList>
            <consortium name="The Broad Institute Genomics Platform"/>
            <consortium name="The Broad Institute Genome Sequencing Center for Infectious Disease"/>
            <person name="Wu L."/>
            <person name="Ma J."/>
        </authorList>
    </citation>
    <scope>NUCLEOTIDE SEQUENCE [LARGE SCALE GENOMIC DNA]</scope>
    <source>
        <strain evidence="14">CGMCC 1.11013</strain>
    </source>
</reference>